<organism evidence="1 2">
    <name type="scientific">Neonectria punicea</name>
    <dbReference type="NCBI Taxonomy" id="979145"/>
    <lineage>
        <taxon>Eukaryota</taxon>
        <taxon>Fungi</taxon>
        <taxon>Dikarya</taxon>
        <taxon>Ascomycota</taxon>
        <taxon>Pezizomycotina</taxon>
        <taxon>Sordariomycetes</taxon>
        <taxon>Hypocreomycetidae</taxon>
        <taxon>Hypocreales</taxon>
        <taxon>Nectriaceae</taxon>
        <taxon>Neonectria</taxon>
    </lineage>
</organism>
<name>A0ABR1GT42_9HYPO</name>
<evidence type="ECO:0008006" key="3">
    <source>
        <dbReference type="Google" id="ProtNLM"/>
    </source>
</evidence>
<dbReference type="EMBL" id="JAZAVJ010000179">
    <property type="protein sequence ID" value="KAK7408621.1"/>
    <property type="molecule type" value="Genomic_DNA"/>
</dbReference>
<dbReference type="Gene3D" id="3.30.200.20">
    <property type="entry name" value="Phosphorylase Kinase, domain 1"/>
    <property type="match status" value="1"/>
</dbReference>
<evidence type="ECO:0000313" key="2">
    <source>
        <dbReference type="Proteomes" id="UP001498476"/>
    </source>
</evidence>
<keyword evidence="2" id="KW-1185">Reference proteome</keyword>
<proteinExistence type="predicted"/>
<comment type="caution">
    <text evidence="1">The sequence shown here is derived from an EMBL/GenBank/DDBJ whole genome shotgun (WGS) entry which is preliminary data.</text>
</comment>
<dbReference type="Proteomes" id="UP001498476">
    <property type="component" value="Unassembled WGS sequence"/>
</dbReference>
<dbReference type="InterPro" id="IPR011009">
    <property type="entry name" value="Kinase-like_dom_sf"/>
</dbReference>
<accession>A0ABR1GT42</accession>
<gene>
    <name evidence="1" type="ORF">QQX98_009185</name>
</gene>
<evidence type="ECO:0000313" key="1">
    <source>
        <dbReference type="EMBL" id="KAK7408621.1"/>
    </source>
</evidence>
<dbReference type="InterPro" id="IPR051678">
    <property type="entry name" value="AGP_Transferase"/>
</dbReference>
<reference evidence="1 2" key="1">
    <citation type="journal article" date="2025" name="Microbiol. Resour. Announc.">
        <title>Draft genome sequences for Neonectria magnoliae and Neonectria punicea, canker pathogens of Liriodendron tulipifera and Acer saccharum in West Virginia.</title>
        <authorList>
            <person name="Petronek H.M."/>
            <person name="Kasson M.T."/>
            <person name="Metheny A.M."/>
            <person name="Stauder C.M."/>
            <person name="Lovett B."/>
            <person name="Lynch S.C."/>
            <person name="Garnas J.R."/>
            <person name="Kasson L.R."/>
            <person name="Stajich J.E."/>
        </authorList>
    </citation>
    <scope>NUCLEOTIDE SEQUENCE [LARGE SCALE GENOMIC DNA]</scope>
    <source>
        <strain evidence="1 2">NRRL 64653</strain>
    </source>
</reference>
<dbReference type="SUPFAM" id="SSF56112">
    <property type="entry name" value="Protein kinase-like (PK-like)"/>
    <property type="match status" value="1"/>
</dbReference>
<dbReference type="PANTHER" id="PTHR21310:SF15">
    <property type="entry name" value="AMINOGLYCOSIDE PHOSPHOTRANSFERASE DOMAIN-CONTAINING PROTEIN"/>
    <property type="match status" value="1"/>
</dbReference>
<sequence length="302" mass="34723">MAIKQPHELNWKKTDIDKERSLPAINWDALQEYAIALRQAQRDDGPPPTCNLLPQYNMGGLHIIRLLQFNDGARWVARIQLRSGSDESAKRLLHEVHTLSVIRERRRVPVPEVFGYESTINNPVGVAFILMDFIPGDSAMDSSGGWHAHHGKIPSRYKSKFYHQVAQMQVSCHNIIIDSDYNVLSIIDWENACTVPWEVVQFPMFLASTPPPMDAPWNYDDAGEPTNQEIRERWKEQKEYLQSVMEAEERRKLDHMLSSTLADRDVQNLAGAIKLYLDPGKIGYYYKVLNCLRFMLGDVLCK</sequence>
<dbReference type="PANTHER" id="PTHR21310">
    <property type="entry name" value="AMINOGLYCOSIDE PHOSPHOTRANSFERASE-RELATED-RELATED"/>
    <property type="match status" value="1"/>
</dbReference>
<protein>
    <recommendedName>
        <fullName evidence="3">Aminoglycoside phosphotransferase domain-containing protein</fullName>
    </recommendedName>
</protein>